<proteinExistence type="predicted"/>
<dbReference type="Proteomes" id="UP000018888">
    <property type="component" value="Unassembled WGS sequence"/>
</dbReference>
<protein>
    <submittedName>
        <fullName evidence="2">Uncharacterized protein</fullName>
    </submittedName>
</protein>
<evidence type="ECO:0000313" key="2">
    <source>
        <dbReference type="EMBL" id="ESA19640.1"/>
    </source>
</evidence>
<feature type="chain" id="PRO_5015101931" evidence="1">
    <location>
        <begin position="25"/>
        <end position="229"/>
    </location>
</feature>
<feature type="signal peptide" evidence="1">
    <location>
        <begin position="1"/>
        <end position="24"/>
    </location>
</feature>
<evidence type="ECO:0000256" key="1">
    <source>
        <dbReference type="SAM" id="SignalP"/>
    </source>
</evidence>
<dbReference type="AlphaFoldDB" id="U9UGZ5"/>
<evidence type="ECO:0000313" key="3">
    <source>
        <dbReference type="EMBL" id="POG67773.1"/>
    </source>
</evidence>
<reference evidence="3 4" key="3">
    <citation type="journal article" date="2018" name="New Phytol.">
        <title>High intraspecific genome diversity in the model arbuscular mycorrhizal symbiont Rhizophagus irregularis.</title>
        <authorList>
            <person name="Chen E.C.H."/>
            <person name="Morin E."/>
            <person name="Beaudet D."/>
            <person name="Noel J."/>
            <person name="Yildirir G."/>
            <person name="Ndikumana S."/>
            <person name="Charron P."/>
            <person name="St-Onge C."/>
            <person name="Giorgi J."/>
            <person name="Kruger M."/>
            <person name="Marton T."/>
            <person name="Ropars J."/>
            <person name="Grigoriev I.V."/>
            <person name="Hainaut M."/>
            <person name="Henrissat B."/>
            <person name="Roux C."/>
            <person name="Martin F."/>
            <person name="Corradi N."/>
        </authorList>
    </citation>
    <scope>NUCLEOTIDE SEQUENCE [LARGE SCALE GENOMIC DNA]</scope>
    <source>
        <strain evidence="4">DAOM 181602 / DAOM 197198 / MUCL 43194</strain>
        <strain evidence="3">DAOM 197198</strain>
    </source>
</reference>
<keyword evidence="1" id="KW-0732">Signal</keyword>
<dbReference type="EMBL" id="KI278066">
    <property type="protein sequence ID" value="ESA19640.1"/>
    <property type="molecule type" value="Genomic_DNA"/>
</dbReference>
<keyword evidence="4" id="KW-1185">Reference proteome</keyword>
<reference evidence="3 4" key="1">
    <citation type="journal article" date="2013" name="Proc. Natl. Acad. Sci. U.S.A.">
        <title>Genome of an arbuscular mycorrhizal fungus provides insight into the oldest plant symbiosis.</title>
        <authorList>
            <person name="Tisserant E."/>
            <person name="Malbreil M."/>
            <person name="Kuo A."/>
            <person name="Kohler A."/>
            <person name="Symeonidi A."/>
            <person name="Balestrini R."/>
            <person name="Charron P."/>
            <person name="Duensing N."/>
            <person name="Frei Dit Frey N."/>
            <person name="Gianinazzi-Pearson V."/>
            <person name="Gilbert L.B."/>
            <person name="Handa Y."/>
            <person name="Herr J.R."/>
            <person name="Hijri M."/>
            <person name="Koul R."/>
            <person name="Kawaguchi M."/>
            <person name="Krajinski F."/>
            <person name="Lammers P.J."/>
            <person name="Masclaux F.G."/>
            <person name="Murat C."/>
            <person name="Morin E."/>
            <person name="Ndikumana S."/>
            <person name="Pagni M."/>
            <person name="Petitpierre D."/>
            <person name="Requena N."/>
            <person name="Rosikiewicz P."/>
            <person name="Riley R."/>
            <person name="Saito K."/>
            <person name="San Clemente H."/>
            <person name="Shapiro H."/>
            <person name="van Tuinen D."/>
            <person name="Becard G."/>
            <person name="Bonfante P."/>
            <person name="Paszkowski U."/>
            <person name="Shachar-Hill Y.Y."/>
            <person name="Tuskan G.A."/>
            <person name="Young P.W."/>
            <person name="Sanders I.R."/>
            <person name="Henrissat B."/>
            <person name="Rensing S.A."/>
            <person name="Grigoriev I.V."/>
            <person name="Corradi N."/>
            <person name="Roux C."/>
            <person name="Martin F."/>
        </authorList>
    </citation>
    <scope>NUCLEOTIDE SEQUENCE [LARGE SCALE GENOMIC DNA]</scope>
    <source>
        <strain evidence="4">DAOM 181602 / DAOM 197198 / MUCL 43194</strain>
        <strain evidence="3">DAOM 197198</strain>
    </source>
</reference>
<accession>U9UGZ5</accession>
<dbReference type="EMBL" id="AUPC02000165">
    <property type="protein sequence ID" value="POG67773.1"/>
    <property type="molecule type" value="Genomic_DNA"/>
</dbReference>
<dbReference type="HOGENOM" id="CLU_115966_0_0_1"/>
<gene>
    <name evidence="3" type="ORF">GLOIN_2v1779036</name>
    <name evidence="2" type="ORF">GLOINDRAFT_19370</name>
</gene>
<name>U9UGZ5_RHIID</name>
<evidence type="ECO:0000313" key="4">
    <source>
        <dbReference type="Proteomes" id="UP000018888"/>
    </source>
</evidence>
<dbReference type="SMR" id="U9UGZ5"/>
<sequence>MRTLFARFFKICTFFLVVIITTTAGVSISTISKRETVARCPDRNFPVFVGSFCKTETSMTVQCKNGNNVMASHQQQCNPSEKCIDFVLNDEVPFAMCVPRSKLLSWTNGNHNDKVCSGTIRFDSGATSETITIGFNTYDTNGNPIQVFDVVGRVNNQQIGEVENQHNYSQIINNYKLHDIVSFCFMPGISDPNDPAFANEVIAYAYIVRLSSIGKVAQFTDIEPVISLN</sequence>
<dbReference type="VEuPathDB" id="FungiDB:RhiirFUN_006264"/>
<organism evidence="2">
    <name type="scientific">Rhizophagus irregularis (strain DAOM 181602 / DAOM 197198 / MUCL 43194)</name>
    <name type="common">Arbuscular mycorrhizal fungus</name>
    <name type="synonym">Glomus intraradices</name>
    <dbReference type="NCBI Taxonomy" id="747089"/>
    <lineage>
        <taxon>Eukaryota</taxon>
        <taxon>Fungi</taxon>
        <taxon>Fungi incertae sedis</taxon>
        <taxon>Mucoromycota</taxon>
        <taxon>Glomeromycotina</taxon>
        <taxon>Glomeromycetes</taxon>
        <taxon>Glomerales</taxon>
        <taxon>Glomeraceae</taxon>
        <taxon>Rhizophagus</taxon>
    </lineage>
</organism>
<reference evidence="2" key="2">
    <citation type="submission" date="2013-07" db="EMBL/GenBank/DDBJ databases">
        <title>The genome of an arbuscular mycorrhizal fungus provides insights into the evolution of the oldest plant symbiosis.</title>
        <authorList>
            <consortium name="DOE Joint Genome Institute"/>
            <person name="Tisserant E."/>
            <person name="Malbreil M."/>
            <person name="Kuo A."/>
            <person name="Kohler A."/>
            <person name="Symeonidi A."/>
            <person name="Balestrini R."/>
            <person name="Charron P."/>
            <person name="Duensing N."/>
            <person name="Frei-dit-Frey N."/>
            <person name="Gianinazzi-Pearson V."/>
            <person name="Gilbert B."/>
            <person name="Handa Y."/>
            <person name="Hijri M."/>
            <person name="Kaul R."/>
            <person name="Kawaguchi M."/>
            <person name="Krajinski F."/>
            <person name="Lammers P."/>
            <person name="Lapierre D."/>
            <person name="Masclaux F.G."/>
            <person name="Murat C."/>
            <person name="Morin E."/>
            <person name="Ndikumana S."/>
            <person name="Pagni M."/>
            <person name="Petitpierre D."/>
            <person name="Requena N."/>
            <person name="Rosikiewicz P."/>
            <person name="Riley R."/>
            <person name="Saito K."/>
            <person name="San Clemente H."/>
            <person name="Shapiro H."/>
            <person name="van Tuinen D."/>
            <person name="Becard G."/>
            <person name="Bonfante P."/>
            <person name="Paszkowski U."/>
            <person name="Shachar-Hill Y."/>
            <person name="Young J.P."/>
            <person name="Sanders I.R."/>
            <person name="Henrissat B."/>
            <person name="Rensing S.A."/>
            <person name="Grigoriev I.V."/>
            <person name="Corradi N."/>
            <person name="Roux C."/>
            <person name="Martin F."/>
        </authorList>
    </citation>
    <scope>NUCLEOTIDE SEQUENCE</scope>
    <source>
        <strain evidence="2">DAOM 197198</strain>
    </source>
</reference>